<evidence type="ECO:0000256" key="8">
    <source>
        <dbReference type="SAM" id="MobiDB-lite"/>
    </source>
</evidence>
<evidence type="ECO:0000259" key="9">
    <source>
        <dbReference type="PROSITE" id="PS50893"/>
    </source>
</evidence>
<dbReference type="PROSITE" id="PS00211">
    <property type="entry name" value="ABC_TRANSPORTER_1"/>
    <property type="match status" value="1"/>
</dbReference>
<dbReference type="AlphaFoldDB" id="A0A1Q9ADZ2"/>
<keyword evidence="6" id="KW-1278">Translocase</keyword>
<evidence type="ECO:0000256" key="4">
    <source>
        <dbReference type="ARBA" id="ARBA00022741"/>
    </source>
</evidence>
<dbReference type="GO" id="GO:0016887">
    <property type="term" value="F:ATP hydrolysis activity"/>
    <property type="evidence" value="ECO:0007669"/>
    <property type="project" value="InterPro"/>
</dbReference>
<keyword evidence="5 10" id="KW-0067">ATP-binding</keyword>
<protein>
    <submittedName>
        <fullName evidence="10">Aliphatic sulfonate ABC transporter ATP-binding protein</fullName>
    </submittedName>
</protein>
<evidence type="ECO:0000256" key="5">
    <source>
        <dbReference type="ARBA" id="ARBA00022840"/>
    </source>
</evidence>
<dbReference type="STRING" id="1672749.BJF92_17955"/>
<feature type="domain" description="ABC transporter" evidence="9">
    <location>
        <begin position="33"/>
        <end position="256"/>
    </location>
</feature>
<comment type="similarity">
    <text evidence="1">Belongs to the ABC transporter superfamily.</text>
</comment>
<dbReference type="EMBL" id="MKIO01000041">
    <property type="protein sequence ID" value="OLP53150.1"/>
    <property type="molecule type" value="Genomic_DNA"/>
</dbReference>
<gene>
    <name evidence="10" type="ORF">BJF92_17955</name>
</gene>
<dbReference type="PANTHER" id="PTHR42788">
    <property type="entry name" value="TAURINE IMPORT ATP-BINDING PROTEIN-RELATED"/>
    <property type="match status" value="1"/>
</dbReference>
<name>A0A1Q9ADZ2_9HYPH</name>
<feature type="region of interest" description="Disordered" evidence="8">
    <location>
        <begin position="1"/>
        <end position="28"/>
    </location>
</feature>
<evidence type="ECO:0000256" key="6">
    <source>
        <dbReference type="ARBA" id="ARBA00022967"/>
    </source>
</evidence>
<keyword evidence="7" id="KW-0472">Membrane</keyword>
<dbReference type="SUPFAM" id="SSF52540">
    <property type="entry name" value="P-loop containing nucleoside triphosphate hydrolases"/>
    <property type="match status" value="1"/>
</dbReference>
<evidence type="ECO:0000313" key="11">
    <source>
        <dbReference type="Proteomes" id="UP000186143"/>
    </source>
</evidence>
<keyword evidence="3" id="KW-1003">Cell membrane</keyword>
<evidence type="ECO:0000256" key="3">
    <source>
        <dbReference type="ARBA" id="ARBA00022475"/>
    </source>
</evidence>
<dbReference type="Proteomes" id="UP000186143">
    <property type="component" value="Unassembled WGS sequence"/>
</dbReference>
<evidence type="ECO:0000313" key="10">
    <source>
        <dbReference type="EMBL" id="OLP53150.1"/>
    </source>
</evidence>
<organism evidence="10 11">
    <name type="scientific">Xaviernesmea rhizosphaerae</name>
    <dbReference type="NCBI Taxonomy" id="1672749"/>
    <lineage>
        <taxon>Bacteria</taxon>
        <taxon>Pseudomonadati</taxon>
        <taxon>Pseudomonadota</taxon>
        <taxon>Alphaproteobacteria</taxon>
        <taxon>Hyphomicrobiales</taxon>
        <taxon>Rhizobiaceae</taxon>
        <taxon>Rhizobium/Agrobacterium group</taxon>
        <taxon>Xaviernesmea</taxon>
    </lineage>
</organism>
<dbReference type="Gene3D" id="3.40.50.300">
    <property type="entry name" value="P-loop containing nucleotide triphosphate hydrolases"/>
    <property type="match status" value="1"/>
</dbReference>
<keyword evidence="2" id="KW-0813">Transport</keyword>
<dbReference type="Pfam" id="PF00005">
    <property type="entry name" value="ABC_tran"/>
    <property type="match status" value="1"/>
</dbReference>
<dbReference type="PANTHER" id="PTHR42788:SF17">
    <property type="entry name" value="ALIPHATIC SULFONATES IMPORT ATP-BINDING PROTEIN SSUB"/>
    <property type="match status" value="1"/>
</dbReference>
<reference evidence="10 11" key="1">
    <citation type="submission" date="2016-09" db="EMBL/GenBank/DDBJ databases">
        <title>Rhizobium sp. nov., a novel species isolated from the rice rhizosphere.</title>
        <authorList>
            <person name="Zhao J."/>
            <person name="Zhang X."/>
        </authorList>
    </citation>
    <scope>NUCLEOTIDE SEQUENCE [LARGE SCALE GENOMIC DNA]</scope>
    <source>
        <strain evidence="10 11">MH17</strain>
    </source>
</reference>
<keyword evidence="4" id="KW-0547">Nucleotide-binding</keyword>
<dbReference type="SMART" id="SM00382">
    <property type="entry name" value="AAA"/>
    <property type="match status" value="1"/>
</dbReference>
<dbReference type="InterPro" id="IPR050166">
    <property type="entry name" value="ABC_transporter_ATP-bind"/>
</dbReference>
<accession>A0A1Q9ADZ2</accession>
<proteinExistence type="inferred from homology"/>
<evidence type="ECO:0000256" key="2">
    <source>
        <dbReference type="ARBA" id="ARBA00022448"/>
    </source>
</evidence>
<evidence type="ECO:0000256" key="1">
    <source>
        <dbReference type="ARBA" id="ARBA00005417"/>
    </source>
</evidence>
<dbReference type="PROSITE" id="PS50893">
    <property type="entry name" value="ABC_TRANSPORTER_2"/>
    <property type="match status" value="1"/>
</dbReference>
<feature type="compositionally biased region" description="Low complexity" evidence="8">
    <location>
        <begin position="1"/>
        <end position="22"/>
    </location>
</feature>
<dbReference type="InterPro" id="IPR003593">
    <property type="entry name" value="AAA+_ATPase"/>
</dbReference>
<evidence type="ECO:0000256" key="7">
    <source>
        <dbReference type="ARBA" id="ARBA00023136"/>
    </source>
</evidence>
<dbReference type="InterPro" id="IPR003439">
    <property type="entry name" value="ABC_transporter-like_ATP-bd"/>
</dbReference>
<comment type="caution">
    <text evidence="10">The sequence shown here is derived from an EMBL/GenBank/DDBJ whole genome shotgun (WGS) entry which is preliminary data.</text>
</comment>
<dbReference type="GO" id="GO:0005524">
    <property type="term" value="F:ATP binding"/>
    <property type="evidence" value="ECO:0007669"/>
    <property type="project" value="UniProtKB-KW"/>
</dbReference>
<dbReference type="InterPro" id="IPR017871">
    <property type="entry name" value="ABC_transporter-like_CS"/>
</dbReference>
<dbReference type="InterPro" id="IPR027417">
    <property type="entry name" value="P-loop_NTPase"/>
</dbReference>
<sequence>MAKQAAPAPLEDAPALREALPAQEQATERKTALSLRGLKRRFGDKEVLKGIDVDIPEGQFVAIIGKSGCGKSTLLRLITGLDQPSDGTLTVGDGQQDKRIRIMFQEPRLLPWARIVENVEVGLTGISKGPAARETALALLAEVGLADRAGEWPAVLSGGQRQRVALARALAAKPAILALDEPLGALDALTRIDMQRLLERIWRQEGFAAVLVTHDVTEAVALADRVIVIDEGAIALDLPIPLPRPRRHGGAEMAALEGRILAALFDEA</sequence>